<dbReference type="InterPro" id="IPR036875">
    <property type="entry name" value="Znf_CCHC_sf"/>
</dbReference>
<feature type="region of interest" description="Disordered" evidence="2">
    <location>
        <begin position="1"/>
        <end position="23"/>
    </location>
</feature>
<proteinExistence type="predicted"/>
<keyword evidence="1" id="KW-0863">Zinc-finger</keyword>
<keyword evidence="1" id="KW-0862">Zinc</keyword>
<dbReference type="Proteomes" id="UP001458880">
    <property type="component" value="Unassembled WGS sequence"/>
</dbReference>
<keyword evidence="1" id="KW-0479">Metal-binding</keyword>
<organism evidence="4 5">
    <name type="scientific">Popillia japonica</name>
    <name type="common">Japanese beetle</name>
    <dbReference type="NCBI Taxonomy" id="7064"/>
    <lineage>
        <taxon>Eukaryota</taxon>
        <taxon>Metazoa</taxon>
        <taxon>Ecdysozoa</taxon>
        <taxon>Arthropoda</taxon>
        <taxon>Hexapoda</taxon>
        <taxon>Insecta</taxon>
        <taxon>Pterygota</taxon>
        <taxon>Neoptera</taxon>
        <taxon>Endopterygota</taxon>
        <taxon>Coleoptera</taxon>
        <taxon>Polyphaga</taxon>
        <taxon>Scarabaeiformia</taxon>
        <taxon>Scarabaeidae</taxon>
        <taxon>Rutelinae</taxon>
        <taxon>Popillia</taxon>
    </lineage>
</organism>
<accession>A0AAW1I863</accession>
<dbReference type="EMBL" id="JASPKY010000813">
    <property type="protein sequence ID" value="KAK9685062.1"/>
    <property type="molecule type" value="Genomic_DNA"/>
</dbReference>
<dbReference type="Pfam" id="PF00098">
    <property type="entry name" value="zf-CCHC"/>
    <property type="match status" value="1"/>
</dbReference>
<dbReference type="GO" id="GO:0003676">
    <property type="term" value="F:nucleic acid binding"/>
    <property type="evidence" value="ECO:0007669"/>
    <property type="project" value="InterPro"/>
</dbReference>
<dbReference type="GO" id="GO:0008270">
    <property type="term" value="F:zinc ion binding"/>
    <property type="evidence" value="ECO:0007669"/>
    <property type="project" value="UniProtKB-KW"/>
</dbReference>
<evidence type="ECO:0000256" key="1">
    <source>
        <dbReference type="PROSITE-ProRule" id="PRU00047"/>
    </source>
</evidence>
<keyword evidence="5" id="KW-1185">Reference proteome</keyword>
<dbReference type="SMART" id="SM00343">
    <property type="entry name" value="ZnF_C2HC"/>
    <property type="match status" value="1"/>
</dbReference>
<dbReference type="PROSITE" id="PS50158">
    <property type="entry name" value="ZF_CCHC"/>
    <property type="match status" value="1"/>
</dbReference>
<dbReference type="SUPFAM" id="SSF57756">
    <property type="entry name" value="Retrovirus zinc finger-like domains"/>
    <property type="match status" value="1"/>
</dbReference>
<protein>
    <submittedName>
        <fullName evidence="4">Zinc knuckle</fullName>
    </submittedName>
</protein>
<name>A0AAW1I863_POPJA</name>
<gene>
    <name evidence="4" type="ORF">QE152_g38335</name>
</gene>
<evidence type="ECO:0000313" key="4">
    <source>
        <dbReference type="EMBL" id="KAK9685062.1"/>
    </source>
</evidence>
<evidence type="ECO:0000259" key="3">
    <source>
        <dbReference type="PROSITE" id="PS50158"/>
    </source>
</evidence>
<sequence>MDNSALQPTTSVEGGSTSDSNVPISTEQINADKFISNKPQSFASVVKETPINNCKFPEREQAIVFDAIANTQKKRLHYRYEIKCFVCKKPGHIASKCTTIEKSITVTAEVHQQMTGDVLINSMNTAQTPENNENVVKEATEVGLPQLDIHIAKTSYSMKRTAPTSPDLDSISIISEEPDVLADDQSKVRSSQTARVC</sequence>
<evidence type="ECO:0000256" key="2">
    <source>
        <dbReference type="SAM" id="MobiDB-lite"/>
    </source>
</evidence>
<reference evidence="4 5" key="1">
    <citation type="journal article" date="2024" name="BMC Genomics">
        <title>De novo assembly and annotation of Popillia japonica's genome with initial clues to its potential as an invasive pest.</title>
        <authorList>
            <person name="Cucini C."/>
            <person name="Boschi S."/>
            <person name="Funari R."/>
            <person name="Cardaioli E."/>
            <person name="Iannotti N."/>
            <person name="Marturano G."/>
            <person name="Paoli F."/>
            <person name="Bruttini M."/>
            <person name="Carapelli A."/>
            <person name="Frati F."/>
            <person name="Nardi F."/>
        </authorList>
    </citation>
    <scope>NUCLEOTIDE SEQUENCE [LARGE SCALE GENOMIC DNA]</scope>
    <source>
        <strain evidence="4">DMR45628</strain>
    </source>
</reference>
<feature type="domain" description="CCHC-type" evidence="3">
    <location>
        <begin position="83"/>
        <end position="97"/>
    </location>
</feature>
<dbReference type="AlphaFoldDB" id="A0AAW1I863"/>
<comment type="caution">
    <text evidence="4">The sequence shown here is derived from an EMBL/GenBank/DDBJ whole genome shotgun (WGS) entry which is preliminary data.</text>
</comment>
<evidence type="ECO:0000313" key="5">
    <source>
        <dbReference type="Proteomes" id="UP001458880"/>
    </source>
</evidence>
<dbReference type="InterPro" id="IPR001878">
    <property type="entry name" value="Znf_CCHC"/>
</dbReference>